<proteinExistence type="predicted"/>
<keyword evidence="3" id="KW-1185">Reference proteome</keyword>
<dbReference type="EMBL" id="AP017470">
    <property type="protein sequence ID" value="BBB33460.1"/>
    <property type="molecule type" value="Genomic_DNA"/>
</dbReference>
<gene>
    <name evidence="2" type="ORF">TTHT_2019</name>
</gene>
<feature type="coiled-coil region" evidence="1">
    <location>
        <begin position="92"/>
        <end position="119"/>
    </location>
</feature>
<evidence type="ECO:0000313" key="3">
    <source>
        <dbReference type="Proteomes" id="UP000595564"/>
    </source>
</evidence>
<keyword evidence="1" id="KW-0175">Coiled coil</keyword>
<protein>
    <recommendedName>
        <fullName evidence="4">Lipoprotein</fullName>
    </recommendedName>
</protein>
<evidence type="ECO:0008006" key="4">
    <source>
        <dbReference type="Google" id="ProtNLM"/>
    </source>
</evidence>
<name>A0A7R6SZ77_9BACT</name>
<organism evidence="2 3">
    <name type="scientific">Thermotomaculum hydrothermale</name>
    <dbReference type="NCBI Taxonomy" id="981385"/>
    <lineage>
        <taxon>Bacteria</taxon>
        <taxon>Pseudomonadati</taxon>
        <taxon>Acidobacteriota</taxon>
        <taxon>Holophagae</taxon>
        <taxon>Thermotomaculales</taxon>
        <taxon>Thermotomaculaceae</taxon>
        <taxon>Thermotomaculum</taxon>
    </lineage>
</organism>
<dbReference type="PROSITE" id="PS51257">
    <property type="entry name" value="PROKAR_LIPOPROTEIN"/>
    <property type="match status" value="1"/>
</dbReference>
<dbReference type="RefSeq" id="WP_201327770.1">
    <property type="nucleotide sequence ID" value="NZ_AP017470.1"/>
</dbReference>
<dbReference type="Proteomes" id="UP000595564">
    <property type="component" value="Chromosome"/>
</dbReference>
<accession>A0A7R6SZ77</accession>
<dbReference type="KEGG" id="thyd:TTHT_2019"/>
<evidence type="ECO:0000256" key="1">
    <source>
        <dbReference type="SAM" id="Coils"/>
    </source>
</evidence>
<sequence length="274" mass="31801">MKKVFAFTLGIILLLTITSCSFFGKKEEKKPQTQTSMAVEFAKKAKESLKILKKEKIKALGENNVSEEKEGKEGEKEAKAIELTDKDFEAYLKSMDFAVEKLKEQNKKIEEKLKDGSLSAMDILSFSMSAFADVFNPDAYLEKVAKTEEGKEHYEQAFREIVKLYTYIKDTPVDEFKKKNKEQAEQAQKDLDQLKEKIEELKKTNPEAAKKMEQLSIVDMKKITNMTNPLNMFSEHNIDLYGEYQKEICEKNDKLKKEINNLKNIFDEMRKNQQ</sequence>
<feature type="coiled-coil region" evidence="1">
    <location>
        <begin position="177"/>
        <end position="218"/>
    </location>
</feature>
<dbReference type="AlphaFoldDB" id="A0A7R6SZ77"/>
<evidence type="ECO:0000313" key="2">
    <source>
        <dbReference type="EMBL" id="BBB33460.1"/>
    </source>
</evidence>
<reference evidence="2 3" key="1">
    <citation type="journal article" date="2012" name="Extremophiles">
        <title>Thermotomaculum hydrothermale gen. nov., sp. nov., a novel heterotrophic thermophile within the phylum Acidobacteria from a deep-sea hydrothermal vent chimney in the Southern Okinawa Trough.</title>
        <authorList>
            <person name="Izumi H."/>
            <person name="Nunoura T."/>
            <person name="Miyazaki M."/>
            <person name="Mino S."/>
            <person name="Toki T."/>
            <person name="Takai K."/>
            <person name="Sako Y."/>
            <person name="Sawabe T."/>
            <person name="Nakagawa S."/>
        </authorList>
    </citation>
    <scope>NUCLEOTIDE SEQUENCE [LARGE SCALE GENOMIC DNA]</scope>
    <source>
        <strain evidence="2 3">AC55</strain>
    </source>
</reference>
<feature type="coiled-coil region" evidence="1">
    <location>
        <begin position="245"/>
        <end position="272"/>
    </location>
</feature>